<feature type="transmembrane region" description="Helical" evidence="6">
    <location>
        <begin position="90"/>
        <end position="110"/>
    </location>
</feature>
<keyword evidence="5 6" id="KW-0472">Membrane</keyword>
<evidence type="ECO:0000256" key="2">
    <source>
        <dbReference type="ARBA" id="ARBA00022475"/>
    </source>
</evidence>
<keyword evidence="2" id="KW-1003">Cell membrane</keyword>
<evidence type="ECO:0000259" key="7">
    <source>
        <dbReference type="Pfam" id="PF00884"/>
    </source>
</evidence>
<accession>A0A0C1GLB3</accession>
<evidence type="ECO:0000256" key="6">
    <source>
        <dbReference type="SAM" id="Phobius"/>
    </source>
</evidence>
<evidence type="ECO:0000256" key="3">
    <source>
        <dbReference type="ARBA" id="ARBA00022692"/>
    </source>
</evidence>
<evidence type="ECO:0000256" key="1">
    <source>
        <dbReference type="ARBA" id="ARBA00004651"/>
    </source>
</evidence>
<evidence type="ECO:0000313" key="9">
    <source>
        <dbReference type="Proteomes" id="UP000031390"/>
    </source>
</evidence>
<dbReference type="InterPro" id="IPR050448">
    <property type="entry name" value="OpgB/LTA_synthase_biosynth"/>
</dbReference>
<sequence>MAWRLLRFFIIIDFSRGLLMEPSSLLSKQIRLPSLRLKYFAYALLLVVLPNLLFWILAGLTGTARPIINMDYIAAAVLFALGWKPAKWAGVLLFWVALLFDVLMLVMQQFPFMDLLGAIYLAPFIMKAPLLYQVLTGSLLLYFLLMPLILSKTADKTDFFHVSVLVAPLLIAAYFTGHLQYYERSAQFNLFGANNFYYAKSQYLLYSSSQNAEFIRQGLHSPVFMPLKNQQRAASHLLKPQSDKILMIVAESWGQPDKQALQDAVLAKLSEQKDRFSVWEGGSFNFIGATVEGEMRELCSYSRVHGFGLRRAPDEKFAQCLPNLMKKEGYRTFALHGASSALYDRFSWYPKAGFEEVKTAENMIGKKTCSAFGGVCDSVLFDEVSSFFGKYNKGLFYWMTLTSHADYPESDLFDHRLQCEQYGLPTDTDLCRNFSLHTQFFDGLAELVKRPEMKGVEVIVVGDHPPPVKNIGETIKYLEQEQVAWLHFKVKD</sequence>
<protein>
    <recommendedName>
        <fullName evidence="7">Sulfatase N-terminal domain-containing protein</fullName>
    </recommendedName>
</protein>
<keyword evidence="4 6" id="KW-1133">Transmembrane helix</keyword>
<feature type="transmembrane region" description="Helical" evidence="6">
    <location>
        <begin position="64"/>
        <end position="83"/>
    </location>
</feature>
<name>A0A0C1GLB3_9NEIS</name>
<dbReference type="InterPro" id="IPR017850">
    <property type="entry name" value="Alkaline_phosphatase_core_sf"/>
</dbReference>
<dbReference type="Proteomes" id="UP000031390">
    <property type="component" value="Unassembled WGS sequence"/>
</dbReference>
<dbReference type="SUPFAM" id="SSF53649">
    <property type="entry name" value="Alkaline phosphatase-like"/>
    <property type="match status" value="1"/>
</dbReference>
<feature type="transmembrane region" description="Helical" evidence="6">
    <location>
        <begin position="130"/>
        <end position="150"/>
    </location>
</feature>
<organism evidence="8 9">
    <name type="scientific">Morococcus cerebrosus</name>
    <dbReference type="NCBI Taxonomy" id="1056807"/>
    <lineage>
        <taxon>Bacteria</taxon>
        <taxon>Pseudomonadati</taxon>
        <taxon>Pseudomonadota</taxon>
        <taxon>Betaproteobacteria</taxon>
        <taxon>Neisseriales</taxon>
        <taxon>Neisseriaceae</taxon>
        <taxon>Morococcus</taxon>
    </lineage>
</organism>
<reference evidence="8 9" key="1">
    <citation type="submission" date="2014-12" db="EMBL/GenBank/DDBJ databases">
        <title>Genome sequence of Morococcus cerebrosus.</title>
        <authorList>
            <person name="Shin S.-K."/>
            <person name="Yi H."/>
        </authorList>
    </citation>
    <scope>NUCLEOTIDE SEQUENCE [LARGE SCALE GENOMIC DNA]</scope>
    <source>
        <strain evidence="8 9">CIP 81.93</strain>
    </source>
</reference>
<dbReference type="EMBL" id="JUFZ01000109">
    <property type="protein sequence ID" value="KIC06286.1"/>
    <property type="molecule type" value="Genomic_DNA"/>
</dbReference>
<dbReference type="Pfam" id="PF00884">
    <property type="entry name" value="Sulfatase"/>
    <property type="match status" value="1"/>
</dbReference>
<proteinExistence type="predicted"/>
<dbReference type="PATRIC" id="fig|1056807.3.peg.2171"/>
<dbReference type="GO" id="GO:0005886">
    <property type="term" value="C:plasma membrane"/>
    <property type="evidence" value="ECO:0007669"/>
    <property type="project" value="UniProtKB-SubCell"/>
</dbReference>
<dbReference type="PANTHER" id="PTHR47371">
    <property type="entry name" value="LIPOTEICHOIC ACID SYNTHASE"/>
    <property type="match status" value="1"/>
</dbReference>
<feature type="transmembrane region" description="Helical" evidence="6">
    <location>
        <begin position="162"/>
        <end position="182"/>
    </location>
</feature>
<comment type="subcellular location">
    <subcellularLocation>
        <location evidence="1">Cell membrane</location>
        <topology evidence="1">Multi-pass membrane protein</topology>
    </subcellularLocation>
</comment>
<feature type="transmembrane region" description="Helical" evidence="6">
    <location>
        <begin position="39"/>
        <end position="58"/>
    </location>
</feature>
<dbReference type="Gene3D" id="3.40.720.10">
    <property type="entry name" value="Alkaline Phosphatase, subunit A"/>
    <property type="match status" value="1"/>
</dbReference>
<evidence type="ECO:0000313" key="8">
    <source>
        <dbReference type="EMBL" id="KIC06286.1"/>
    </source>
</evidence>
<evidence type="ECO:0000256" key="5">
    <source>
        <dbReference type="ARBA" id="ARBA00023136"/>
    </source>
</evidence>
<keyword evidence="3 6" id="KW-0812">Transmembrane</keyword>
<evidence type="ECO:0000256" key="4">
    <source>
        <dbReference type="ARBA" id="ARBA00022989"/>
    </source>
</evidence>
<dbReference type="AlphaFoldDB" id="A0A0C1GLB3"/>
<feature type="domain" description="Sulfatase N-terminal" evidence="7">
    <location>
        <begin position="312"/>
        <end position="415"/>
    </location>
</feature>
<gene>
    <name evidence="8" type="ORF">MCC93_22660</name>
</gene>
<comment type="caution">
    <text evidence="8">The sequence shown here is derived from an EMBL/GenBank/DDBJ whole genome shotgun (WGS) entry which is preliminary data.</text>
</comment>
<dbReference type="PANTHER" id="PTHR47371:SF3">
    <property type="entry name" value="PHOSPHOGLYCEROL TRANSFERASE I"/>
    <property type="match status" value="1"/>
</dbReference>
<dbReference type="InterPro" id="IPR000917">
    <property type="entry name" value="Sulfatase_N"/>
</dbReference>